<dbReference type="Proteomes" id="UP000297245">
    <property type="component" value="Unassembled WGS sequence"/>
</dbReference>
<evidence type="ECO:0000256" key="1">
    <source>
        <dbReference type="SAM" id="MobiDB-lite"/>
    </source>
</evidence>
<keyword evidence="3" id="KW-1185">Reference proteome</keyword>
<evidence type="ECO:0000313" key="2">
    <source>
        <dbReference type="EMBL" id="THU95731.1"/>
    </source>
</evidence>
<gene>
    <name evidence="2" type="ORF">K435DRAFT_859240</name>
</gene>
<dbReference type="Gene3D" id="3.20.20.140">
    <property type="entry name" value="Metal-dependent hydrolases"/>
    <property type="match status" value="1"/>
</dbReference>
<dbReference type="EMBL" id="ML179193">
    <property type="protein sequence ID" value="THU95731.1"/>
    <property type="molecule type" value="Genomic_DNA"/>
</dbReference>
<reference evidence="2 3" key="1">
    <citation type="journal article" date="2019" name="Nat. Ecol. Evol.">
        <title>Megaphylogeny resolves global patterns of mushroom evolution.</title>
        <authorList>
            <person name="Varga T."/>
            <person name="Krizsan K."/>
            <person name="Foldi C."/>
            <person name="Dima B."/>
            <person name="Sanchez-Garcia M."/>
            <person name="Sanchez-Ramirez S."/>
            <person name="Szollosi G.J."/>
            <person name="Szarkandi J.G."/>
            <person name="Papp V."/>
            <person name="Albert L."/>
            <person name="Andreopoulos W."/>
            <person name="Angelini C."/>
            <person name="Antonin V."/>
            <person name="Barry K.W."/>
            <person name="Bougher N.L."/>
            <person name="Buchanan P."/>
            <person name="Buyck B."/>
            <person name="Bense V."/>
            <person name="Catcheside P."/>
            <person name="Chovatia M."/>
            <person name="Cooper J."/>
            <person name="Damon W."/>
            <person name="Desjardin D."/>
            <person name="Finy P."/>
            <person name="Geml J."/>
            <person name="Haridas S."/>
            <person name="Hughes K."/>
            <person name="Justo A."/>
            <person name="Karasinski D."/>
            <person name="Kautmanova I."/>
            <person name="Kiss B."/>
            <person name="Kocsube S."/>
            <person name="Kotiranta H."/>
            <person name="LaButti K.M."/>
            <person name="Lechner B.E."/>
            <person name="Liimatainen K."/>
            <person name="Lipzen A."/>
            <person name="Lukacs Z."/>
            <person name="Mihaltcheva S."/>
            <person name="Morgado L.N."/>
            <person name="Niskanen T."/>
            <person name="Noordeloos M.E."/>
            <person name="Ohm R.A."/>
            <person name="Ortiz-Santana B."/>
            <person name="Ovrebo C."/>
            <person name="Racz N."/>
            <person name="Riley R."/>
            <person name="Savchenko A."/>
            <person name="Shiryaev A."/>
            <person name="Soop K."/>
            <person name="Spirin V."/>
            <person name="Szebenyi C."/>
            <person name="Tomsovsky M."/>
            <person name="Tulloss R.E."/>
            <person name="Uehling J."/>
            <person name="Grigoriev I.V."/>
            <person name="Vagvolgyi C."/>
            <person name="Papp T."/>
            <person name="Martin F.M."/>
            <person name="Miettinen O."/>
            <person name="Hibbett D.S."/>
            <person name="Nagy L.G."/>
        </authorList>
    </citation>
    <scope>NUCLEOTIDE SEQUENCE [LARGE SCALE GENOMIC DNA]</scope>
    <source>
        <strain evidence="2 3">CBS 962.96</strain>
    </source>
</reference>
<dbReference type="AlphaFoldDB" id="A0A4S8M1M0"/>
<proteinExistence type="predicted"/>
<protein>
    <submittedName>
        <fullName evidence="2">Uncharacterized protein</fullName>
    </submittedName>
</protein>
<dbReference type="PANTHER" id="PTHR22642:SF2">
    <property type="entry name" value="PROTEIN LONG AFTER FAR-RED 3"/>
    <property type="match status" value="1"/>
</dbReference>
<accession>A0A4S8M1M0</accession>
<dbReference type="OrthoDB" id="3263028at2759"/>
<feature type="compositionally biased region" description="Polar residues" evidence="1">
    <location>
        <begin position="17"/>
        <end position="38"/>
    </location>
</feature>
<organism evidence="2 3">
    <name type="scientific">Dendrothele bispora (strain CBS 962.96)</name>
    <dbReference type="NCBI Taxonomy" id="1314807"/>
    <lineage>
        <taxon>Eukaryota</taxon>
        <taxon>Fungi</taxon>
        <taxon>Dikarya</taxon>
        <taxon>Basidiomycota</taxon>
        <taxon>Agaricomycotina</taxon>
        <taxon>Agaricomycetes</taxon>
        <taxon>Agaricomycetidae</taxon>
        <taxon>Agaricales</taxon>
        <taxon>Agaricales incertae sedis</taxon>
        <taxon>Dendrothele</taxon>
    </lineage>
</organism>
<sequence length="143" mass="15594">MTSNQNDPFPLKPDSISLPTNQSGTTRIDSSYPPTDPVSNLLLTETDSESIRTFMPPPKSKSGRRITKNVKAGRVTVRSIKLYTDGALGSWGAALLEPYSDKPDTKGILRSNPDALSKLVKQFHKDGWQVVSSGLCLLNDDFG</sequence>
<feature type="region of interest" description="Disordered" evidence="1">
    <location>
        <begin position="1"/>
        <end position="38"/>
    </location>
</feature>
<name>A0A4S8M1M0_DENBC</name>
<dbReference type="PANTHER" id="PTHR22642">
    <property type="entry name" value="IMIDAZOLONEPROPIONASE"/>
    <property type="match status" value="1"/>
</dbReference>
<evidence type="ECO:0000313" key="3">
    <source>
        <dbReference type="Proteomes" id="UP000297245"/>
    </source>
</evidence>